<accession>A0A5D4GVN4</accession>
<gene>
    <name evidence="1" type="ORF">FXV77_19640</name>
</gene>
<dbReference type="Gene3D" id="3.40.1660.10">
    <property type="entry name" value="EreA-like (biosynthetic domain)"/>
    <property type="match status" value="2"/>
</dbReference>
<sequence length="427" mass="49264">MKITLYILCSLLSIVKIFGQDKKIDWLKQHAIVLHLEDSTDQFVRDKDALKKAIGDSKLILLGEETHGDGKAFETKGNLIKFLHEELGFSVLAFESSLYLAEKSNQSMSSSADRMSTLRGSTYPHWSWTVEMQPLLQYITDKATSENPLQISGFDYQAISKVDREGFPIELFKISRAKNIPFADQSEQNDYFIFYSYLSNYFTNVPNDITPETMQSLLHTFTSVSEKFLLGLENDDSDAGKLITQTLRNQVDAAPSLVENFTAKRTGKNFSSNTLRDSIMAENVIWLKEKRYPNEKIIIWAANSHNARNINKTMGDYLFKKYGHDLYSVAFVANDGEWGTINMKNSRPITEAKEDTFENLFHRTGYRDFFLDFRELKNMNNGKWLSEERIMRPHGYFEQTQNWTEVYDAVIFNGTMTRSHLFKVSKD</sequence>
<dbReference type="PANTHER" id="PTHR31299">
    <property type="entry name" value="ESTERASE, PUTATIVE (AFU_ORTHOLOGUE AFUA_1G05850)-RELATED"/>
    <property type="match status" value="1"/>
</dbReference>
<dbReference type="InterPro" id="IPR052036">
    <property type="entry name" value="Hydrolase/PRTase-associated"/>
</dbReference>
<dbReference type="CDD" id="cd14728">
    <property type="entry name" value="Ere-like"/>
    <property type="match status" value="1"/>
</dbReference>
<protein>
    <submittedName>
        <fullName evidence="1">Erythromycin esterase family protein</fullName>
    </submittedName>
</protein>
<name>A0A5D4GVN4_9SPHI</name>
<dbReference type="GO" id="GO:0046677">
    <property type="term" value="P:response to antibiotic"/>
    <property type="evidence" value="ECO:0007669"/>
    <property type="project" value="InterPro"/>
</dbReference>
<dbReference type="Pfam" id="PF05139">
    <property type="entry name" value="Erythro_esteras"/>
    <property type="match status" value="1"/>
</dbReference>
<dbReference type="InterPro" id="IPR007815">
    <property type="entry name" value="Emycin_Estase"/>
</dbReference>
<dbReference type="AlphaFoldDB" id="A0A5D4GVN4"/>
<proteinExistence type="predicted"/>
<comment type="caution">
    <text evidence="1">The sequence shown here is derived from an EMBL/GenBank/DDBJ whole genome shotgun (WGS) entry which is preliminary data.</text>
</comment>
<keyword evidence="2" id="KW-1185">Reference proteome</keyword>
<dbReference type="PANTHER" id="PTHR31299:SF0">
    <property type="entry name" value="ESTERASE, PUTATIVE (AFU_ORTHOLOGUE AFUA_1G05850)-RELATED"/>
    <property type="match status" value="1"/>
</dbReference>
<organism evidence="1 2">
    <name type="scientific">Sphingobacterium phlebotomi</name>
    <dbReference type="NCBI Taxonomy" id="2605433"/>
    <lineage>
        <taxon>Bacteria</taxon>
        <taxon>Pseudomonadati</taxon>
        <taxon>Bacteroidota</taxon>
        <taxon>Sphingobacteriia</taxon>
        <taxon>Sphingobacteriales</taxon>
        <taxon>Sphingobacteriaceae</taxon>
        <taxon>Sphingobacterium</taxon>
    </lineage>
</organism>
<dbReference type="Proteomes" id="UP000322362">
    <property type="component" value="Unassembled WGS sequence"/>
</dbReference>
<evidence type="ECO:0000313" key="2">
    <source>
        <dbReference type="Proteomes" id="UP000322362"/>
    </source>
</evidence>
<dbReference type="SUPFAM" id="SSF159501">
    <property type="entry name" value="EreA/ChaN-like"/>
    <property type="match status" value="1"/>
</dbReference>
<evidence type="ECO:0000313" key="1">
    <source>
        <dbReference type="EMBL" id="TYR32214.1"/>
    </source>
</evidence>
<dbReference type="EMBL" id="VTAV01000020">
    <property type="protein sequence ID" value="TYR32214.1"/>
    <property type="molecule type" value="Genomic_DNA"/>
</dbReference>
<reference evidence="1 2" key="1">
    <citation type="submission" date="2019-08" db="EMBL/GenBank/DDBJ databases">
        <title>Phlebobacter frassis gen. nov. sp. nov., a new member of family Sphingobacteriaceae isolated from sand fly rearing media.</title>
        <authorList>
            <person name="Kakumanu M.L."/>
            <person name="Marayati B.F."/>
            <person name="Wada-Katsumata A."/>
            <person name="Wasserberg G."/>
            <person name="Schal C."/>
            <person name="Apperson C.S."/>
            <person name="Ponnusamy L."/>
        </authorList>
    </citation>
    <scope>NUCLEOTIDE SEQUENCE [LARGE SCALE GENOMIC DNA]</scope>
    <source>
        <strain evidence="1 2">SSI9</strain>
    </source>
</reference>
<dbReference type="RefSeq" id="WP_148920944.1">
    <property type="nucleotide sequence ID" value="NZ_VTAV01000020.1"/>
</dbReference>